<dbReference type="PANTHER" id="PTHR10229">
    <property type="entry name" value="GTP-BINDING PROTEIN HFLX"/>
    <property type="match status" value="1"/>
</dbReference>
<evidence type="ECO:0000256" key="7">
    <source>
        <dbReference type="PIRSR" id="PIRSR006809-1"/>
    </source>
</evidence>
<dbReference type="GO" id="GO:0005525">
    <property type="term" value="F:GTP binding"/>
    <property type="evidence" value="ECO:0007669"/>
    <property type="project" value="UniProtKB-UniRule"/>
</dbReference>
<feature type="binding site" evidence="7">
    <location>
        <begin position="194"/>
        <end position="201"/>
    </location>
    <ligand>
        <name>GTP</name>
        <dbReference type="ChEBI" id="CHEBI:37565"/>
    </ligand>
</feature>
<evidence type="ECO:0000313" key="11">
    <source>
        <dbReference type="Proteomes" id="UP000515811"/>
    </source>
</evidence>
<keyword evidence="11" id="KW-1185">Reference proteome</keyword>
<dbReference type="InterPro" id="IPR032305">
    <property type="entry name" value="GTP-bd_M"/>
</dbReference>
<dbReference type="NCBIfam" id="TIGR03156">
    <property type="entry name" value="GTP_HflX"/>
    <property type="match status" value="1"/>
</dbReference>
<dbReference type="GO" id="GO:0043022">
    <property type="term" value="F:ribosome binding"/>
    <property type="evidence" value="ECO:0007669"/>
    <property type="project" value="TreeGrafter"/>
</dbReference>
<feature type="binding site" evidence="7">
    <location>
        <begin position="339"/>
        <end position="341"/>
    </location>
    <ligand>
        <name>GTP</name>
        <dbReference type="ChEBI" id="CHEBI:37565"/>
    </ligand>
</feature>
<dbReference type="PROSITE" id="PS51705">
    <property type="entry name" value="G_HFLX"/>
    <property type="match status" value="1"/>
</dbReference>
<dbReference type="Proteomes" id="UP000515811">
    <property type="component" value="Chromosome"/>
</dbReference>
<evidence type="ECO:0000256" key="6">
    <source>
        <dbReference type="HAMAP-Rule" id="MF_00900"/>
    </source>
</evidence>
<dbReference type="CDD" id="cd01878">
    <property type="entry name" value="HflX"/>
    <property type="match status" value="1"/>
</dbReference>
<dbReference type="InterPro" id="IPR030394">
    <property type="entry name" value="G_HFLX_dom"/>
</dbReference>
<keyword evidence="5 6" id="KW-0342">GTP-binding</keyword>
<comment type="subunit">
    <text evidence="6">Monomer. Associates with the 50S ribosomal subunit.</text>
</comment>
<dbReference type="PRINTS" id="PR00326">
    <property type="entry name" value="GTP1OBG"/>
</dbReference>
<dbReference type="GO" id="GO:0005737">
    <property type="term" value="C:cytoplasm"/>
    <property type="evidence" value="ECO:0007669"/>
    <property type="project" value="UniProtKB-SubCell"/>
</dbReference>
<organism evidence="10 11">
    <name type="scientific">Diaphorobacter ruginosibacter</name>
    <dbReference type="NCBI Taxonomy" id="1715720"/>
    <lineage>
        <taxon>Bacteria</taxon>
        <taxon>Pseudomonadati</taxon>
        <taxon>Pseudomonadota</taxon>
        <taxon>Betaproteobacteria</taxon>
        <taxon>Burkholderiales</taxon>
        <taxon>Comamonadaceae</taxon>
        <taxon>Diaphorobacter</taxon>
    </lineage>
</organism>
<dbReference type="AlphaFoldDB" id="A0A7G9RVQ2"/>
<dbReference type="Pfam" id="PF01926">
    <property type="entry name" value="MMR_HSR1"/>
    <property type="match status" value="1"/>
</dbReference>
<keyword evidence="2 8" id="KW-0479">Metal-binding</keyword>
<dbReference type="GO" id="GO:0046872">
    <property type="term" value="F:metal ion binding"/>
    <property type="evidence" value="ECO:0007669"/>
    <property type="project" value="UniProtKB-KW"/>
</dbReference>
<dbReference type="EMBL" id="CP060714">
    <property type="protein sequence ID" value="QNN59677.1"/>
    <property type="molecule type" value="Genomic_DNA"/>
</dbReference>
<dbReference type="Pfam" id="PF16360">
    <property type="entry name" value="GTP-bdg_M"/>
    <property type="match status" value="1"/>
</dbReference>
<keyword evidence="4 8" id="KW-0460">Magnesium</keyword>
<dbReference type="Gene3D" id="6.10.250.2860">
    <property type="match status" value="1"/>
</dbReference>
<comment type="similarity">
    <text evidence="6">Belongs to the TRAFAC class OBG-HflX-like GTPase superfamily. HflX GTPase family.</text>
</comment>
<dbReference type="KEGG" id="drg:H9K76_16690"/>
<feature type="binding site" evidence="7">
    <location>
        <begin position="219"/>
        <end position="223"/>
    </location>
    <ligand>
        <name>GTP</name>
        <dbReference type="ChEBI" id="CHEBI:37565"/>
    </ligand>
</feature>
<feature type="domain" description="Hflx-type G" evidence="9">
    <location>
        <begin position="188"/>
        <end position="361"/>
    </location>
</feature>
<sequence length="378" mass="42244">MLVGVDFGAPHFDGELEELGLLAETAGLRPVARLTCKRKAPDAALFVGSGKAEEIRLLAQTYGAREILFDQALSPAQQRNLERALELPVNDRTLLILEIFAQRARSHEGKLQIELARLQYLSTRLVRRWSHLERQRGGIGARGGPGETQIELDRRMINDAIKRTKERLVKVKKQRNTQRRQRERREVFSVSLVGYTNAGKSTLFNALVKARAYAADQLFATLDTTTRQMYLGEEVGSISLSDTVGFIRDLPHGLVDAFQATLQEAVEADLLLHVVDASNPNFPEQIDQVQRVLAEIGADEIPQVLVFNKLDAIAPEQMPVRMRDEYEIDGRRLPRVFVSARDGAGLQVLRDELVSSALALGKHTMSPEPAAEFQPDEH</sequence>
<dbReference type="HAMAP" id="MF_00900">
    <property type="entry name" value="GTPase_HflX"/>
    <property type="match status" value="1"/>
</dbReference>
<dbReference type="InterPro" id="IPR025121">
    <property type="entry name" value="GTPase_HflX_N"/>
</dbReference>
<feature type="binding site" evidence="7">
    <location>
        <begin position="308"/>
        <end position="311"/>
    </location>
    <ligand>
        <name>GTP</name>
        <dbReference type="ChEBI" id="CHEBI:37565"/>
    </ligand>
</feature>
<feature type="binding site" evidence="8">
    <location>
        <position position="221"/>
    </location>
    <ligand>
        <name>Mg(2+)</name>
        <dbReference type="ChEBI" id="CHEBI:18420"/>
    </ligand>
</feature>
<evidence type="ECO:0000256" key="1">
    <source>
        <dbReference type="ARBA" id="ARBA00022490"/>
    </source>
</evidence>
<evidence type="ECO:0000256" key="3">
    <source>
        <dbReference type="ARBA" id="ARBA00022741"/>
    </source>
</evidence>
<dbReference type="PIRSF" id="PIRSF006809">
    <property type="entry name" value="GTP-binding_hflX_prd"/>
    <property type="match status" value="1"/>
</dbReference>
<dbReference type="InterPro" id="IPR042108">
    <property type="entry name" value="GTPase_HflX_N_sf"/>
</dbReference>
<reference evidence="10 11" key="1">
    <citation type="submission" date="2020-08" db="EMBL/GenBank/DDBJ databases">
        <title>Genome sequence of Diaphorobacter ruginosibacter DSM 27467T.</title>
        <authorList>
            <person name="Hyun D.-W."/>
            <person name="Bae J.-W."/>
        </authorList>
    </citation>
    <scope>NUCLEOTIDE SEQUENCE [LARGE SCALE GENOMIC DNA]</scope>
    <source>
        <strain evidence="10 11">DSM 27467</strain>
    </source>
</reference>
<dbReference type="Gene3D" id="3.40.50.300">
    <property type="entry name" value="P-loop containing nucleotide triphosphate hydrolases"/>
    <property type="match status" value="1"/>
</dbReference>
<dbReference type="InterPro" id="IPR006073">
    <property type="entry name" value="GTP-bd"/>
</dbReference>
<dbReference type="InterPro" id="IPR016496">
    <property type="entry name" value="GTPase_HflX"/>
</dbReference>
<dbReference type="PANTHER" id="PTHR10229:SF0">
    <property type="entry name" value="GTP-BINDING PROTEIN 6-RELATED"/>
    <property type="match status" value="1"/>
</dbReference>
<comment type="cofactor">
    <cofactor evidence="8">
        <name>Mg(2+)</name>
        <dbReference type="ChEBI" id="CHEBI:18420"/>
    </cofactor>
</comment>
<accession>A0A7G9RVQ2</accession>
<evidence type="ECO:0000256" key="5">
    <source>
        <dbReference type="ARBA" id="ARBA00023134"/>
    </source>
</evidence>
<feature type="binding site" evidence="7">
    <location>
        <begin position="242"/>
        <end position="245"/>
    </location>
    <ligand>
        <name>GTP</name>
        <dbReference type="ChEBI" id="CHEBI:37565"/>
    </ligand>
</feature>
<evidence type="ECO:0000256" key="2">
    <source>
        <dbReference type="ARBA" id="ARBA00022723"/>
    </source>
</evidence>
<dbReference type="Pfam" id="PF13167">
    <property type="entry name" value="GTP-bdg_N"/>
    <property type="match status" value="1"/>
</dbReference>
<comment type="function">
    <text evidence="6">GTPase that associates with the 50S ribosomal subunit and may have a role during protein synthesis or ribosome biogenesis.</text>
</comment>
<comment type="subcellular location">
    <subcellularLocation>
        <location evidence="6">Cytoplasm</location>
    </subcellularLocation>
    <text evidence="6">May associate with membranes.</text>
</comment>
<dbReference type="Gene3D" id="3.40.50.11060">
    <property type="entry name" value="GTPase HflX, N-terminal domain"/>
    <property type="match status" value="1"/>
</dbReference>
<dbReference type="InterPro" id="IPR027417">
    <property type="entry name" value="P-loop_NTPase"/>
</dbReference>
<proteinExistence type="inferred from homology"/>
<evidence type="ECO:0000256" key="4">
    <source>
        <dbReference type="ARBA" id="ARBA00022842"/>
    </source>
</evidence>
<keyword evidence="3 6" id="KW-0547">Nucleotide-binding</keyword>
<feature type="binding site" evidence="8">
    <location>
        <position position="201"/>
    </location>
    <ligand>
        <name>Mg(2+)</name>
        <dbReference type="ChEBI" id="CHEBI:18420"/>
    </ligand>
</feature>
<keyword evidence="1 6" id="KW-0963">Cytoplasm</keyword>
<gene>
    <name evidence="6 10" type="primary">hflX</name>
    <name evidence="10" type="ORF">H9K76_16690</name>
</gene>
<name>A0A7G9RVQ2_9BURK</name>
<dbReference type="GO" id="GO:0003924">
    <property type="term" value="F:GTPase activity"/>
    <property type="evidence" value="ECO:0007669"/>
    <property type="project" value="UniProtKB-UniRule"/>
</dbReference>
<dbReference type="SUPFAM" id="SSF52540">
    <property type="entry name" value="P-loop containing nucleoside triphosphate hydrolases"/>
    <property type="match status" value="1"/>
</dbReference>
<evidence type="ECO:0000256" key="8">
    <source>
        <dbReference type="PIRSR" id="PIRSR006809-2"/>
    </source>
</evidence>
<protein>
    <recommendedName>
        <fullName evidence="6">GTPase HflX</fullName>
    </recommendedName>
    <alternativeName>
        <fullName evidence="6">GTP-binding protein HflX</fullName>
    </alternativeName>
</protein>
<evidence type="ECO:0000313" key="10">
    <source>
        <dbReference type="EMBL" id="QNN59677.1"/>
    </source>
</evidence>
<evidence type="ECO:0000259" key="9">
    <source>
        <dbReference type="PROSITE" id="PS51705"/>
    </source>
</evidence>
<dbReference type="FunFam" id="3.40.50.11060:FF:000001">
    <property type="entry name" value="GTPase HflX"/>
    <property type="match status" value="1"/>
</dbReference>